<dbReference type="PROSITE" id="PS51790">
    <property type="entry name" value="MSRB"/>
    <property type="match status" value="1"/>
</dbReference>
<dbReference type="GO" id="GO:0006979">
    <property type="term" value="P:response to oxidative stress"/>
    <property type="evidence" value="ECO:0007669"/>
    <property type="project" value="InterPro"/>
</dbReference>
<keyword evidence="6" id="KW-0560">Oxidoreductase</keyword>
<organism evidence="9 10">
    <name type="scientific">Agromyces rhizosphaerae</name>
    <dbReference type="NCBI Taxonomy" id="88374"/>
    <lineage>
        <taxon>Bacteria</taxon>
        <taxon>Bacillati</taxon>
        <taxon>Actinomycetota</taxon>
        <taxon>Actinomycetes</taxon>
        <taxon>Micrococcales</taxon>
        <taxon>Microbacteriaceae</taxon>
        <taxon>Agromyces</taxon>
    </lineage>
</organism>
<evidence type="ECO:0000259" key="8">
    <source>
        <dbReference type="PROSITE" id="PS51790"/>
    </source>
</evidence>
<evidence type="ECO:0000256" key="2">
    <source>
        <dbReference type="ARBA" id="ARBA00007174"/>
    </source>
</evidence>
<evidence type="ECO:0000256" key="5">
    <source>
        <dbReference type="ARBA" id="ARBA00022833"/>
    </source>
</evidence>
<reference evidence="9" key="1">
    <citation type="submission" date="2022-12" db="EMBL/GenBank/DDBJ databases">
        <title>Reference genome sequencing for broad-spectrum identification of bacterial and archaeal isolates by mass spectrometry.</title>
        <authorList>
            <person name="Sekiguchi Y."/>
            <person name="Tourlousse D.M."/>
        </authorList>
    </citation>
    <scope>NUCLEOTIDE SEQUENCE</scope>
    <source>
        <strain evidence="9">14</strain>
    </source>
</reference>
<comment type="cofactor">
    <cofactor evidence="1">
        <name>Zn(2+)</name>
        <dbReference type="ChEBI" id="CHEBI:29105"/>
    </cofactor>
</comment>
<dbReference type="EMBL" id="BSDP01000001">
    <property type="protein sequence ID" value="GLI28128.1"/>
    <property type="molecule type" value="Genomic_DNA"/>
</dbReference>
<dbReference type="GO" id="GO:0033743">
    <property type="term" value="F:peptide-methionine (R)-S-oxide reductase activity"/>
    <property type="evidence" value="ECO:0007669"/>
    <property type="project" value="UniProtKB-EC"/>
</dbReference>
<dbReference type="EC" id="1.8.4.12" evidence="3"/>
<dbReference type="NCBIfam" id="TIGR00357">
    <property type="entry name" value="peptide-methionine (R)-S-oxide reductase MsrB"/>
    <property type="match status" value="1"/>
</dbReference>
<comment type="catalytic activity">
    <reaction evidence="7">
        <text>L-methionyl-[protein] + [thioredoxin]-disulfide + H2O = L-methionyl-(R)-S-oxide-[protein] + [thioredoxin]-dithiol</text>
        <dbReference type="Rhea" id="RHEA:24164"/>
        <dbReference type="Rhea" id="RHEA-COMP:10698"/>
        <dbReference type="Rhea" id="RHEA-COMP:10700"/>
        <dbReference type="Rhea" id="RHEA-COMP:12313"/>
        <dbReference type="Rhea" id="RHEA-COMP:12314"/>
        <dbReference type="ChEBI" id="CHEBI:15377"/>
        <dbReference type="ChEBI" id="CHEBI:16044"/>
        <dbReference type="ChEBI" id="CHEBI:29950"/>
        <dbReference type="ChEBI" id="CHEBI:45764"/>
        <dbReference type="ChEBI" id="CHEBI:50058"/>
        <dbReference type="EC" id="1.8.4.12"/>
    </reaction>
</comment>
<evidence type="ECO:0000256" key="3">
    <source>
        <dbReference type="ARBA" id="ARBA00012499"/>
    </source>
</evidence>
<evidence type="ECO:0000313" key="9">
    <source>
        <dbReference type="EMBL" id="GLI28128.1"/>
    </source>
</evidence>
<dbReference type="PANTHER" id="PTHR10173">
    <property type="entry name" value="METHIONINE SULFOXIDE REDUCTASE"/>
    <property type="match status" value="1"/>
</dbReference>
<evidence type="ECO:0000256" key="1">
    <source>
        <dbReference type="ARBA" id="ARBA00001947"/>
    </source>
</evidence>
<dbReference type="PANTHER" id="PTHR10173:SF52">
    <property type="entry name" value="METHIONINE-R-SULFOXIDE REDUCTASE B1"/>
    <property type="match status" value="1"/>
</dbReference>
<keyword evidence="4" id="KW-0479">Metal-binding</keyword>
<comment type="caution">
    <text evidence="9">The sequence shown here is derived from an EMBL/GenBank/DDBJ whole genome shotgun (WGS) entry which is preliminary data.</text>
</comment>
<comment type="similarity">
    <text evidence="2">Belongs to the MsrB Met sulfoxide reductase family.</text>
</comment>
<accession>A0A9W6FSG5</accession>
<evidence type="ECO:0000313" key="10">
    <source>
        <dbReference type="Proteomes" id="UP001144396"/>
    </source>
</evidence>
<evidence type="ECO:0000256" key="4">
    <source>
        <dbReference type="ARBA" id="ARBA00022723"/>
    </source>
</evidence>
<feature type="domain" description="MsrB" evidence="8">
    <location>
        <begin position="9"/>
        <end position="132"/>
    </location>
</feature>
<evidence type="ECO:0000256" key="6">
    <source>
        <dbReference type="ARBA" id="ARBA00023002"/>
    </source>
</evidence>
<keyword evidence="10" id="KW-1185">Reference proteome</keyword>
<proteinExistence type="inferred from homology"/>
<keyword evidence="5" id="KW-0862">Zinc</keyword>
<dbReference type="InterPro" id="IPR011057">
    <property type="entry name" value="Mss4-like_sf"/>
</dbReference>
<dbReference type="RefSeq" id="WP_281885228.1">
    <property type="nucleotide sequence ID" value="NZ_BSDP01000001.1"/>
</dbReference>
<dbReference type="SUPFAM" id="SSF51316">
    <property type="entry name" value="Mss4-like"/>
    <property type="match status" value="1"/>
</dbReference>
<dbReference type="GO" id="GO:0046872">
    <property type="term" value="F:metal ion binding"/>
    <property type="evidence" value="ECO:0007669"/>
    <property type="project" value="UniProtKB-KW"/>
</dbReference>
<gene>
    <name evidence="9" type="ORF">ARHIZOSPH14_23700</name>
</gene>
<name>A0A9W6FSG5_9MICO</name>
<dbReference type="InterPro" id="IPR002579">
    <property type="entry name" value="Met_Sox_Rdtase_MsrB_dom"/>
</dbReference>
<dbReference type="Pfam" id="PF01641">
    <property type="entry name" value="SelR"/>
    <property type="match status" value="1"/>
</dbReference>
<dbReference type="FunFam" id="2.170.150.20:FF:000001">
    <property type="entry name" value="Peptide methionine sulfoxide reductase MsrB"/>
    <property type="match status" value="1"/>
</dbReference>
<dbReference type="Gene3D" id="2.170.150.20">
    <property type="entry name" value="Peptide methionine sulfoxide reductase"/>
    <property type="match status" value="1"/>
</dbReference>
<dbReference type="AlphaFoldDB" id="A0A9W6FSG5"/>
<evidence type="ECO:0000256" key="7">
    <source>
        <dbReference type="ARBA" id="ARBA00048488"/>
    </source>
</evidence>
<sequence>MGYEVRKSDDEWREHLGAERYEVLRGAGTERPWTGELLDEERAGIYTCGACSAELFQSGTKFDSGCGWPSFYESVRPEAVELIEDRSLGMVRTEVRCAGCGSHLGHVFPDGFGTPTGDRYCMNSIALEFTPED</sequence>
<protein>
    <recommendedName>
        <fullName evidence="3">peptide-methionine (R)-S-oxide reductase</fullName>
        <ecNumber evidence="3">1.8.4.12</ecNumber>
    </recommendedName>
</protein>
<dbReference type="GO" id="GO:0005737">
    <property type="term" value="C:cytoplasm"/>
    <property type="evidence" value="ECO:0007669"/>
    <property type="project" value="TreeGrafter"/>
</dbReference>
<dbReference type="InterPro" id="IPR028427">
    <property type="entry name" value="Met_Sox_Rdtase_MsrB"/>
</dbReference>
<dbReference type="GO" id="GO:0030091">
    <property type="term" value="P:protein repair"/>
    <property type="evidence" value="ECO:0007669"/>
    <property type="project" value="InterPro"/>
</dbReference>
<dbReference type="Proteomes" id="UP001144396">
    <property type="component" value="Unassembled WGS sequence"/>
</dbReference>